<dbReference type="PROSITE" id="PS51278">
    <property type="entry name" value="GATASE_TYPE_2"/>
    <property type="match status" value="1"/>
</dbReference>
<dbReference type="CDD" id="cd00712">
    <property type="entry name" value="AsnB"/>
    <property type="match status" value="1"/>
</dbReference>
<dbReference type="EC" id="6.3.5.4" evidence="3"/>
<dbReference type="InterPro" id="IPR006426">
    <property type="entry name" value="Asn_synth_AEB"/>
</dbReference>
<gene>
    <name evidence="9" type="primary">asnB</name>
    <name evidence="9" type="ORF">RQM65_05300</name>
</gene>
<keyword evidence="5" id="KW-0067">ATP-binding</keyword>
<accession>A0ABU3L2W4</accession>
<dbReference type="InterPro" id="IPR017932">
    <property type="entry name" value="GATase_2_dom"/>
</dbReference>
<dbReference type="PIRSF" id="PIRSF001589">
    <property type="entry name" value="Asn_synthetase_glu-h"/>
    <property type="match status" value="1"/>
</dbReference>
<dbReference type="CDD" id="cd01991">
    <property type="entry name" value="Asn_synthase_B_C"/>
    <property type="match status" value="1"/>
</dbReference>
<dbReference type="Pfam" id="PF00733">
    <property type="entry name" value="Asn_synthase"/>
    <property type="match status" value="1"/>
</dbReference>
<keyword evidence="9" id="KW-0436">Ligase</keyword>
<feature type="domain" description="Glutamine amidotransferase type-2" evidence="8">
    <location>
        <begin position="2"/>
        <end position="207"/>
    </location>
</feature>
<dbReference type="RefSeq" id="WP_314013206.1">
    <property type="nucleotide sequence ID" value="NZ_JAVTTP010000001.1"/>
</dbReference>
<evidence type="ECO:0000313" key="10">
    <source>
        <dbReference type="Proteomes" id="UP001250656"/>
    </source>
</evidence>
<dbReference type="InterPro" id="IPR001962">
    <property type="entry name" value="Asn_synthase"/>
</dbReference>
<dbReference type="PANTHER" id="PTHR43284:SF1">
    <property type="entry name" value="ASPARAGINE SYNTHETASE"/>
    <property type="match status" value="1"/>
</dbReference>
<organism evidence="9 10">
    <name type="scientific">Pricia mediterranea</name>
    <dbReference type="NCBI Taxonomy" id="3076079"/>
    <lineage>
        <taxon>Bacteria</taxon>
        <taxon>Pseudomonadati</taxon>
        <taxon>Bacteroidota</taxon>
        <taxon>Flavobacteriia</taxon>
        <taxon>Flavobacteriales</taxon>
        <taxon>Flavobacteriaceae</taxon>
        <taxon>Pricia</taxon>
    </lineage>
</organism>
<dbReference type="Pfam" id="PF13537">
    <property type="entry name" value="GATase_7"/>
    <property type="match status" value="1"/>
</dbReference>
<evidence type="ECO:0000259" key="8">
    <source>
        <dbReference type="PROSITE" id="PS51278"/>
    </source>
</evidence>
<dbReference type="PANTHER" id="PTHR43284">
    <property type="entry name" value="ASPARAGINE SYNTHETASE (GLUTAMINE-HYDROLYZING)"/>
    <property type="match status" value="1"/>
</dbReference>
<keyword evidence="4" id="KW-0547">Nucleotide-binding</keyword>
<evidence type="ECO:0000256" key="1">
    <source>
        <dbReference type="ARBA" id="ARBA00005187"/>
    </source>
</evidence>
<comment type="similarity">
    <text evidence="2">Belongs to the asparagine synthetase family.</text>
</comment>
<dbReference type="EMBL" id="JAVTTP010000001">
    <property type="protein sequence ID" value="MDT7828079.1"/>
    <property type="molecule type" value="Genomic_DNA"/>
</dbReference>
<dbReference type="Gene3D" id="3.40.50.620">
    <property type="entry name" value="HUPs"/>
    <property type="match status" value="1"/>
</dbReference>
<name>A0ABU3L2W4_9FLAO</name>
<evidence type="ECO:0000256" key="2">
    <source>
        <dbReference type="ARBA" id="ARBA00005752"/>
    </source>
</evidence>
<protein>
    <recommendedName>
        <fullName evidence="3">asparagine synthase (glutamine-hydrolyzing)</fullName>
        <ecNumber evidence="3">6.3.5.4</ecNumber>
    </recommendedName>
</protein>
<dbReference type="SUPFAM" id="SSF56235">
    <property type="entry name" value="N-terminal nucleophile aminohydrolases (Ntn hydrolases)"/>
    <property type="match status" value="1"/>
</dbReference>
<comment type="caution">
    <text evidence="9">The sequence shown here is derived from an EMBL/GenBank/DDBJ whole genome shotgun (WGS) entry which is preliminary data.</text>
</comment>
<dbReference type="InterPro" id="IPR033738">
    <property type="entry name" value="AsnB_N"/>
</dbReference>
<dbReference type="SUPFAM" id="SSF52402">
    <property type="entry name" value="Adenine nucleotide alpha hydrolases-like"/>
    <property type="match status" value="1"/>
</dbReference>
<evidence type="ECO:0000256" key="6">
    <source>
        <dbReference type="ARBA" id="ARBA00022962"/>
    </source>
</evidence>
<dbReference type="GO" id="GO:0004066">
    <property type="term" value="F:asparagine synthase (glutamine-hydrolyzing) activity"/>
    <property type="evidence" value="ECO:0007669"/>
    <property type="project" value="UniProtKB-EC"/>
</dbReference>
<comment type="catalytic activity">
    <reaction evidence="7">
        <text>L-aspartate + L-glutamine + ATP + H2O = L-asparagine + L-glutamate + AMP + diphosphate + H(+)</text>
        <dbReference type="Rhea" id="RHEA:12228"/>
        <dbReference type="ChEBI" id="CHEBI:15377"/>
        <dbReference type="ChEBI" id="CHEBI:15378"/>
        <dbReference type="ChEBI" id="CHEBI:29985"/>
        <dbReference type="ChEBI" id="CHEBI:29991"/>
        <dbReference type="ChEBI" id="CHEBI:30616"/>
        <dbReference type="ChEBI" id="CHEBI:33019"/>
        <dbReference type="ChEBI" id="CHEBI:58048"/>
        <dbReference type="ChEBI" id="CHEBI:58359"/>
        <dbReference type="ChEBI" id="CHEBI:456215"/>
        <dbReference type="EC" id="6.3.5.4"/>
    </reaction>
</comment>
<evidence type="ECO:0000256" key="4">
    <source>
        <dbReference type="ARBA" id="ARBA00022741"/>
    </source>
</evidence>
<reference evidence="9 10" key="1">
    <citation type="submission" date="2023-09" db="EMBL/GenBank/DDBJ databases">
        <title>Novel taxa isolated from Blanes Bay.</title>
        <authorList>
            <person name="Rey-Velasco X."/>
            <person name="Lucena T."/>
        </authorList>
    </citation>
    <scope>NUCLEOTIDE SEQUENCE [LARGE SCALE GENOMIC DNA]</scope>
    <source>
        <strain evidence="9 10">S334</strain>
    </source>
</reference>
<keyword evidence="10" id="KW-1185">Reference proteome</keyword>
<dbReference type="InterPro" id="IPR029055">
    <property type="entry name" value="Ntn_hydrolases_N"/>
</dbReference>
<evidence type="ECO:0000256" key="7">
    <source>
        <dbReference type="ARBA" id="ARBA00048741"/>
    </source>
</evidence>
<comment type="pathway">
    <text evidence="1">Amino-acid biosynthesis; L-asparagine biosynthesis; L-asparagine from L-aspartate (L-Gln route): step 1/1.</text>
</comment>
<dbReference type="InterPro" id="IPR051786">
    <property type="entry name" value="ASN_synthetase/amidase"/>
</dbReference>
<dbReference type="InterPro" id="IPR014729">
    <property type="entry name" value="Rossmann-like_a/b/a_fold"/>
</dbReference>
<evidence type="ECO:0000313" key="9">
    <source>
        <dbReference type="EMBL" id="MDT7828079.1"/>
    </source>
</evidence>
<dbReference type="Gene3D" id="3.60.20.10">
    <property type="entry name" value="Glutamine Phosphoribosylpyrophosphate, subunit 1, domain 1"/>
    <property type="match status" value="1"/>
</dbReference>
<evidence type="ECO:0000256" key="3">
    <source>
        <dbReference type="ARBA" id="ARBA00012737"/>
    </source>
</evidence>
<dbReference type="Proteomes" id="UP001250656">
    <property type="component" value="Unassembled WGS sequence"/>
</dbReference>
<proteinExistence type="inferred from homology"/>
<keyword evidence="6" id="KW-0315">Glutamine amidotransferase</keyword>
<sequence length="618" mass="70993">MCGILGSVNFDNTSEYLNLIQHRGPDASGIQSFDIGEHSVSLLHRRLSIVDLSEAGSQPMSACDNNASIIFNGEIYNHLELKKKLPHISFRGHSDTETIVNYLRHFSIVESLSCLNGIFALAYLDVQKKKLFLARDRFGVKPLYYYFDGNRLMFSSEIRPIKSYIKSAINRGVAFITLRMRYSPSPLTVFDEIKKVEPGQLISFDLCESVVKVSKEYFVKGERLGTRKDEFKKLVNIYGDLFESAVERQLMADVDIGILLSGGVDSALVAAIAQKRSAKKLKAFTIGFEGDHKEIDEISYARETAEILGLDHYDQKINFPNFLTSIKQIAQIVEEPIATTSIIPMYFLSQLAVSHVKVVLSGQGADEPLGGYNKYRALPYLEKIRFFRKISSPLDKIDFVYKNKEHLRRFLKAIQPEDLVSSWMEYCAISSQNYVANIVNPKTRKQGLNEMQQYQTLISEIWKSRTPNNSELKDLFLYYDLRTSLADDLLMYTDKITMNFGLECRVPILDNSLIAFIESLDSKYKYNSRKGKIIHKAFAQEYLPGSIINRKKIGFKSPTEIWFRENRNELENIFMHNSAFLTMFNQNKVREILNRHKEGENLEKQIFHLLSLNYLFNN</sequence>
<evidence type="ECO:0000256" key="5">
    <source>
        <dbReference type="ARBA" id="ARBA00022840"/>
    </source>
</evidence>
<dbReference type="NCBIfam" id="TIGR01536">
    <property type="entry name" value="asn_synth_AEB"/>
    <property type="match status" value="1"/>
</dbReference>